<accession>A0A8S5L643</accession>
<protein>
    <submittedName>
        <fullName evidence="1">Uncharacterized protein</fullName>
    </submittedName>
</protein>
<sequence length="38" mass="4542">MPKRHIFSSSRAVPVRMNRYGSFHFKLDGDRRKIPRTP</sequence>
<reference evidence="1" key="1">
    <citation type="journal article" date="2021" name="Proc. Natl. Acad. Sci. U.S.A.">
        <title>A Catalog of Tens of Thousands of Viruses from Human Metagenomes Reveals Hidden Associations with Chronic Diseases.</title>
        <authorList>
            <person name="Tisza M.J."/>
            <person name="Buck C.B."/>
        </authorList>
    </citation>
    <scope>NUCLEOTIDE SEQUENCE</scope>
    <source>
        <strain evidence="1">CtSqC25</strain>
    </source>
</reference>
<name>A0A8S5L643_9CAUD</name>
<evidence type="ECO:0000313" key="1">
    <source>
        <dbReference type="EMBL" id="DAD65267.1"/>
    </source>
</evidence>
<proteinExistence type="predicted"/>
<dbReference type="EMBL" id="BK014639">
    <property type="protein sequence ID" value="DAD65267.1"/>
    <property type="molecule type" value="Genomic_DNA"/>
</dbReference>
<organism evidence="1">
    <name type="scientific">Siphoviridae sp. ctSqC25</name>
    <dbReference type="NCBI Taxonomy" id="2823582"/>
    <lineage>
        <taxon>Viruses</taxon>
        <taxon>Duplodnaviria</taxon>
        <taxon>Heunggongvirae</taxon>
        <taxon>Uroviricota</taxon>
        <taxon>Caudoviricetes</taxon>
    </lineage>
</organism>